<dbReference type="InterPro" id="IPR017850">
    <property type="entry name" value="Alkaline_phosphatase_core_sf"/>
</dbReference>
<dbReference type="InterPro" id="IPR058130">
    <property type="entry name" value="PEA_transf_C"/>
</dbReference>
<dbReference type="Gene3D" id="3.40.720.10">
    <property type="entry name" value="Alkaline Phosphatase, subunit A"/>
    <property type="match status" value="1"/>
</dbReference>
<keyword evidence="5 8" id="KW-0812">Transmembrane</keyword>
<dbReference type="EC" id="2.7.-.-" evidence="11"/>
<keyword evidence="6 8" id="KW-1133">Transmembrane helix</keyword>
<protein>
    <submittedName>
        <fullName evidence="11">Phosphoethanolamine transferase</fullName>
        <ecNumber evidence="11">2.7.-.-</ecNumber>
    </submittedName>
</protein>
<dbReference type="Pfam" id="PF00884">
    <property type="entry name" value="Sulfatase"/>
    <property type="match status" value="1"/>
</dbReference>
<evidence type="ECO:0000256" key="2">
    <source>
        <dbReference type="ARBA" id="ARBA00022475"/>
    </source>
</evidence>
<feature type="transmembrane region" description="Helical" evidence="8">
    <location>
        <begin position="120"/>
        <end position="140"/>
    </location>
</feature>
<dbReference type="Pfam" id="PF08019">
    <property type="entry name" value="EptA_B_N"/>
    <property type="match status" value="1"/>
</dbReference>
<dbReference type="SUPFAM" id="SSF53649">
    <property type="entry name" value="Alkaline phosphatase-like"/>
    <property type="match status" value="1"/>
</dbReference>
<evidence type="ECO:0000256" key="6">
    <source>
        <dbReference type="ARBA" id="ARBA00022989"/>
    </source>
</evidence>
<evidence type="ECO:0000313" key="11">
    <source>
        <dbReference type="EMBL" id="MEX1665901.1"/>
    </source>
</evidence>
<dbReference type="InterPro" id="IPR012549">
    <property type="entry name" value="EptA-like_N"/>
</dbReference>
<evidence type="ECO:0000256" key="4">
    <source>
        <dbReference type="ARBA" id="ARBA00022679"/>
    </source>
</evidence>
<dbReference type="GO" id="GO:0016740">
    <property type="term" value="F:transferase activity"/>
    <property type="evidence" value="ECO:0007669"/>
    <property type="project" value="UniProtKB-KW"/>
</dbReference>
<dbReference type="EMBL" id="JBFRYB010000001">
    <property type="protein sequence ID" value="MEX1665901.1"/>
    <property type="molecule type" value="Genomic_DNA"/>
</dbReference>
<name>A0ABV3TW98_9GAMM</name>
<gene>
    <name evidence="11" type="ORF">AB4875_10405</name>
</gene>
<evidence type="ECO:0000259" key="9">
    <source>
        <dbReference type="Pfam" id="PF00884"/>
    </source>
</evidence>
<dbReference type="InterPro" id="IPR000917">
    <property type="entry name" value="Sulfatase_N"/>
</dbReference>
<evidence type="ECO:0000259" key="10">
    <source>
        <dbReference type="Pfam" id="PF08019"/>
    </source>
</evidence>
<dbReference type="InterPro" id="IPR040423">
    <property type="entry name" value="PEA_transferase"/>
</dbReference>
<dbReference type="PANTHER" id="PTHR30443">
    <property type="entry name" value="INNER MEMBRANE PROTEIN"/>
    <property type="match status" value="1"/>
</dbReference>
<dbReference type="NCBIfam" id="NF028537">
    <property type="entry name" value="P_eth_NH2_trans"/>
    <property type="match status" value="1"/>
</dbReference>
<reference evidence="11 12" key="1">
    <citation type="journal article" date="2011" name="Int. J. Syst. Evol. Microbiol.">
        <title>Zhongshania antarctica gen. nov., sp. nov. and Zhongshania guokunii sp. nov., gammaproteobacteria respectively isolated from coastal attached (fast) ice and surface seawater of the Antarctic.</title>
        <authorList>
            <person name="Li H.J."/>
            <person name="Zhang X.Y."/>
            <person name="Chen C.X."/>
            <person name="Zhang Y.J."/>
            <person name="Gao Z.M."/>
            <person name="Yu Y."/>
            <person name="Chen X.L."/>
            <person name="Chen B."/>
            <person name="Zhang Y.Z."/>
        </authorList>
    </citation>
    <scope>NUCLEOTIDE SEQUENCE [LARGE SCALE GENOMIC DNA]</scope>
    <source>
        <strain evidence="11 12">R06B22</strain>
    </source>
</reference>
<comment type="caution">
    <text evidence="11">The sequence shown here is derived from an EMBL/GenBank/DDBJ whole genome shotgun (WGS) entry which is preliminary data.</text>
</comment>
<evidence type="ECO:0000256" key="1">
    <source>
        <dbReference type="ARBA" id="ARBA00004429"/>
    </source>
</evidence>
<evidence type="ECO:0000313" key="12">
    <source>
        <dbReference type="Proteomes" id="UP001557484"/>
    </source>
</evidence>
<feature type="transmembrane region" description="Helical" evidence="8">
    <location>
        <begin position="50"/>
        <end position="73"/>
    </location>
</feature>
<keyword evidence="2" id="KW-1003">Cell membrane</keyword>
<dbReference type="RefSeq" id="WP_368375995.1">
    <property type="nucleotide sequence ID" value="NZ_JBFRYB010000001.1"/>
</dbReference>
<feature type="transmembrane region" description="Helical" evidence="8">
    <location>
        <begin position="16"/>
        <end position="38"/>
    </location>
</feature>
<evidence type="ECO:0000256" key="3">
    <source>
        <dbReference type="ARBA" id="ARBA00022519"/>
    </source>
</evidence>
<evidence type="ECO:0000256" key="7">
    <source>
        <dbReference type="ARBA" id="ARBA00023136"/>
    </source>
</evidence>
<keyword evidence="7 8" id="KW-0472">Membrane</keyword>
<proteinExistence type="predicted"/>
<dbReference type="CDD" id="cd16017">
    <property type="entry name" value="LptA"/>
    <property type="match status" value="1"/>
</dbReference>
<evidence type="ECO:0000256" key="8">
    <source>
        <dbReference type="SAM" id="Phobius"/>
    </source>
</evidence>
<dbReference type="PANTHER" id="PTHR30443:SF0">
    <property type="entry name" value="PHOSPHOETHANOLAMINE TRANSFERASE EPTA"/>
    <property type="match status" value="1"/>
</dbReference>
<keyword evidence="4 11" id="KW-0808">Transferase</keyword>
<feature type="domain" description="Phosphoethanolamine transferase N-terminal" evidence="10">
    <location>
        <begin position="59"/>
        <end position="206"/>
    </location>
</feature>
<evidence type="ECO:0000256" key="5">
    <source>
        <dbReference type="ARBA" id="ARBA00022692"/>
    </source>
</evidence>
<organism evidence="11 12">
    <name type="scientific">Zhongshania arctica</name>
    <dbReference type="NCBI Taxonomy" id="3238302"/>
    <lineage>
        <taxon>Bacteria</taxon>
        <taxon>Pseudomonadati</taxon>
        <taxon>Pseudomonadota</taxon>
        <taxon>Gammaproteobacteria</taxon>
        <taxon>Cellvibrionales</taxon>
        <taxon>Spongiibacteraceae</taxon>
        <taxon>Zhongshania</taxon>
    </lineage>
</organism>
<feature type="transmembrane region" description="Helical" evidence="8">
    <location>
        <begin position="80"/>
        <end position="100"/>
    </location>
</feature>
<sequence length="549" mass="60195">MKYQSNRAPGFRLKPYQLLIVVALFLTATANLTFFTRVLEIYPWAENTAFLSFLGLATFASLLFLAALFSLVLPARITAIVFLIAGAMSSYFADSFGTVIDADMLRNVIETNPSESADLMTGSLATRLLLVGILPAIMAWRFGPRSRGLTHALLSNSATAVAALIMVAASISMFSSQYASFFREHKQVRYYISPAYPLYSALQLAASSLPKSAPLPFQSLGAMANILETPSAHSELVILVVGETARADHFSLNGYSRNTNPALAKIDRLISYTQIQSCGTSTAISVPCMFSYSSHDSFDVQSAHNTENGLDLLQSAGVNVLWRDNNSDSKGVADRVPFEDFRSPERNPVCDPECRDVGMLDGLQSYVDGQTGDILIVLHQMGSHGPAYAQRYPAEFETFTPACQSGELSECSQQEIINAYDNTILYTDFFLSKVIAFLQSNANRYETSMFYVSDHGESLGESGVYLHGMPYSFAPRAQTHVPVLAWIGETSDIDYGQSKLLKDAPNTHDAVFDTLLEVFELTSDLLPSAEAKLLMLKPEEDEETANVSR</sequence>
<feature type="transmembrane region" description="Helical" evidence="8">
    <location>
        <begin position="152"/>
        <end position="174"/>
    </location>
</feature>
<accession>A0ABV3TW98</accession>
<feature type="domain" description="Sulfatase N-terminal" evidence="9">
    <location>
        <begin position="236"/>
        <end position="519"/>
    </location>
</feature>
<dbReference type="Proteomes" id="UP001557484">
    <property type="component" value="Unassembled WGS sequence"/>
</dbReference>
<keyword evidence="3" id="KW-0997">Cell inner membrane</keyword>
<keyword evidence="12" id="KW-1185">Reference proteome</keyword>
<comment type="subcellular location">
    <subcellularLocation>
        <location evidence="1">Cell inner membrane</location>
        <topology evidence="1">Multi-pass membrane protein</topology>
    </subcellularLocation>
</comment>